<dbReference type="EMBL" id="JAHZIK010000256">
    <property type="protein sequence ID" value="MBW7454822.1"/>
    <property type="molecule type" value="Genomic_DNA"/>
</dbReference>
<keyword evidence="1" id="KW-0812">Transmembrane</keyword>
<accession>A0ABS7C1N6</accession>
<keyword evidence="3" id="KW-1185">Reference proteome</keyword>
<evidence type="ECO:0000256" key="1">
    <source>
        <dbReference type="SAM" id="Phobius"/>
    </source>
</evidence>
<keyword evidence="1" id="KW-1133">Transmembrane helix</keyword>
<keyword evidence="1" id="KW-0472">Membrane</keyword>
<organism evidence="2 3">
    <name type="scientific">Paenibacillus sepulcri</name>
    <dbReference type="NCBI Taxonomy" id="359917"/>
    <lineage>
        <taxon>Bacteria</taxon>
        <taxon>Bacillati</taxon>
        <taxon>Bacillota</taxon>
        <taxon>Bacilli</taxon>
        <taxon>Bacillales</taxon>
        <taxon>Paenibacillaceae</taxon>
        <taxon>Paenibacillus</taxon>
    </lineage>
</organism>
<sequence>MLYMIKFLYSFVLPPGLFIVVLLLLCFRIWKRDRKSAIALLSTTLILYLLSTGLVGDALIRSLESRYSPPDRLQGDVIVVLG</sequence>
<evidence type="ECO:0000313" key="3">
    <source>
        <dbReference type="Proteomes" id="UP001519887"/>
    </source>
</evidence>
<gene>
    <name evidence="2" type="ORF">K0U00_12335</name>
</gene>
<feature type="non-terminal residue" evidence="2">
    <location>
        <position position="82"/>
    </location>
</feature>
<dbReference type="Proteomes" id="UP001519887">
    <property type="component" value="Unassembled WGS sequence"/>
</dbReference>
<comment type="caution">
    <text evidence="2">The sequence shown here is derived from an EMBL/GenBank/DDBJ whole genome shotgun (WGS) entry which is preliminary data.</text>
</comment>
<evidence type="ECO:0000313" key="2">
    <source>
        <dbReference type="EMBL" id="MBW7454822.1"/>
    </source>
</evidence>
<feature type="transmembrane region" description="Helical" evidence="1">
    <location>
        <begin position="36"/>
        <end position="60"/>
    </location>
</feature>
<feature type="transmembrane region" description="Helical" evidence="1">
    <location>
        <begin position="7"/>
        <end position="30"/>
    </location>
</feature>
<protein>
    <submittedName>
        <fullName evidence="2">YdcF family protein</fullName>
    </submittedName>
</protein>
<proteinExistence type="predicted"/>
<reference evidence="2 3" key="1">
    <citation type="submission" date="2021-07" db="EMBL/GenBank/DDBJ databases">
        <title>Paenibacillus radiodurans sp. nov., isolated from the southeastern edge of Tengger Desert.</title>
        <authorList>
            <person name="Zhang G."/>
        </authorList>
    </citation>
    <scope>NUCLEOTIDE SEQUENCE [LARGE SCALE GENOMIC DNA]</scope>
    <source>
        <strain evidence="2 3">CCM 7311</strain>
    </source>
</reference>
<name>A0ABS7C1N6_9BACL</name>